<organism evidence="2 3">
    <name type="scientific">Geodia barretti</name>
    <name type="common">Barrett's horny sponge</name>
    <dbReference type="NCBI Taxonomy" id="519541"/>
    <lineage>
        <taxon>Eukaryota</taxon>
        <taxon>Metazoa</taxon>
        <taxon>Porifera</taxon>
        <taxon>Demospongiae</taxon>
        <taxon>Heteroscleromorpha</taxon>
        <taxon>Tetractinellida</taxon>
        <taxon>Astrophorina</taxon>
        <taxon>Geodiidae</taxon>
        <taxon>Geodia</taxon>
    </lineage>
</organism>
<comment type="caution">
    <text evidence="2">The sequence shown here is derived from an EMBL/GenBank/DDBJ whole genome shotgun (WGS) entry which is preliminary data.</text>
</comment>
<dbReference type="Proteomes" id="UP001174909">
    <property type="component" value="Unassembled WGS sequence"/>
</dbReference>
<protein>
    <submittedName>
        <fullName evidence="2">Uncharacterized protein</fullName>
    </submittedName>
</protein>
<feature type="non-terminal residue" evidence="2">
    <location>
        <position position="45"/>
    </location>
</feature>
<evidence type="ECO:0000313" key="2">
    <source>
        <dbReference type="EMBL" id="CAI8044974.1"/>
    </source>
</evidence>
<name>A0AA35TBX3_GEOBA</name>
<accession>A0AA35TBX3</accession>
<proteinExistence type="predicted"/>
<evidence type="ECO:0000256" key="1">
    <source>
        <dbReference type="SAM" id="SignalP"/>
    </source>
</evidence>
<sequence length="45" mass="5066">MWLCVTLLCAYPAWPRPSISSAVSRHMCRVHLLQARLLTSAPICI</sequence>
<gene>
    <name evidence="2" type="ORF">GBAR_LOCUS24895</name>
</gene>
<keyword evidence="3" id="KW-1185">Reference proteome</keyword>
<feature type="signal peptide" evidence="1">
    <location>
        <begin position="1"/>
        <end position="15"/>
    </location>
</feature>
<feature type="chain" id="PRO_5041330088" evidence="1">
    <location>
        <begin position="16"/>
        <end position="45"/>
    </location>
</feature>
<reference evidence="2" key="1">
    <citation type="submission" date="2023-03" db="EMBL/GenBank/DDBJ databases">
        <authorList>
            <person name="Steffen K."/>
            <person name="Cardenas P."/>
        </authorList>
    </citation>
    <scope>NUCLEOTIDE SEQUENCE</scope>
</reference>
<evidence type="ECO:0000313" key="3">
    <source>
        <dbReference type="Proteomes" id="UP001174909"/>
    </source>
</evidence>
<dbReference type="AlphaFoldDB" id="A0AA35TBX3"/>
<dbReference type="EMBL" id="CASHTH010003437">
    <property type="protein sequence ID" value="CAI8044974.1"/>
    <property type="molecule type" value="Genomic_DNA"/>
</dbReference>
<keyword evidence="1" id="KW-0732">Signal</keyword>